<dbReference type="Proteomes" id="UP000317429">
    <property type="component" value="Chromosome"/>
</dbReference>
<feature type="compositionally biased region" description="Polar residues" evidence="1">
    <location>
        <begin position="319"/>
        <end position="338"/>
    </location>
</feature>
<dbReference type="KEGG" id="pnd:Pla175_33240"/>
<feature type="region of interest" description="Disordered" evidence="1">
    <location>
        <begin position="314"/>
        <end position="338"/>
    </location>
</feature>
<reference evidence="3 4" key="1">
    <citation type="submission" date="2019-02" db="EMBL/GenBank/DDBJ databases">
        <title>Deep-cultivation of Planctomycetes and their phenomic and genomic characterization uncovers novel biology.</title>
        <authorList>
            <person name="Wiegand S."/>
            <person name="Jogler M."/>
            <person name="Boedeker C."/>
            <person name="Pinto D."/>
            <person name="Vollmers J."/>
            <person name="Rivas-Marin E."/>
            <person name="Kohn T."/>
            <person name="Peeters S.H."/>
            <person name="Heuer A."/>
            <person name="Rast P."/>
            <person name="Oberbeckmann S."/>
            <person name="Bunk B."/>
            <person name="Jeske O."/>
            <person name="Meyerdierks A."/>
            <person name="Storesund J.E."/>
            <person name="Kallscheuer N."/>
            <person name="Luecker S."/>
            <person name="Lage O.M."/>
            <person name="Pohl T."/>
            <person name="Merkel B.J."/>
            <person name="Hornburger P."/>
            <person name="Mueller R.-W."/>
            <person name="Bruemmer F."/>
            <person name="Labrenz M."/>
            <person name="Spormann A.M."/>
            <person name="Op den Camp H."/>
            <person name="Overmann J."/>
            <person name="Amann R."/>
            <person name="Jetten M.S.M."/>
            <person name="Mascher T."/>
            <person name="Medema M.H."/>
            <person name="Devos D.P."/>
            <person name="Kaster A.-K."/>
            <person name="Ovreas L."/>
            <person name="Rohde M."/>
            <person name="Galperin M.Y."/>
            <person name="Jogler C."/>
        </authorList>
    </citation>
    <scope>NUCLEOTIDE SEQUENCE [LARGE SCALE GENOMIC DNA]</scope>
    <source>
        <strain evidence="3 4">Pla175</strain>
    </source>
</reference>
<dbReference type="OrthoDB" id="242701at2"/>
<feature type="region of interest" description="Disordered" evidence="1">
    <location>
        <begin position="70"/>
        <end position="91"/>
    </location>
</feature>
<gene>
    <name evidence="3" type="ORF">Pla175_33240</name>
</gene>
<evidence type="ECO:0000313" key="4">
    <source>
        <dbReference type="Proteomes" id="UP000317429"/>
    </source>
</evidence>
<dbReference type="EMBL" id="CP036291">
    <property type="protein sequence ID" value="QDU89927.1"/>
    <property type="molecule type" value="Genomic_DNA"/>
</dbReference>
<organism evidence="3 4">
    <name type="scientific">Pirellulimonas nuda</name>
    <dbReference type="NCBI Taxonomy" id="2528009"/>
    <lineage>
        <taxon>Bacteria</taxon>
        <taxon>Pseudomonadati</taxon>
        <taxon>Planctomycetota</taxon>
        <taxon>Planctomycetia</taxon>
        <taxon>Pirellulales</taxon>
        <taxon>Lacipirellulaceae</taxon>
        <taxon>Pirellulimonas</taxon>
    </lineage>
</organism>
<keyword evidence="2" id="KW-0732">Signal</keyword>
<evidence type="ECO:0000256" key="2">
    <source>
        <dbReference type="SAM" id="SignalP"/>
    </source>
</evidence>
<feature type="chain" id="PRO_5022199052" description="Secreted protein" evidence="2">
    <location>
        <begin position="20"/>
        <end position="338"/>
    </location>
</feature>
<protein>
    <recommendedName>
        <fullName evidence="5">Secreted protein</fullName>
    </recommendedName>
</protein>
<evidence type="ECO:0000313" key="3">
    <source>
        <dbReference type="EMBL" id="QDU89927.1"/>
    </source>
</evidence>
<keyword evidence="4" id="KW-1185">Reference proteome</keyword>
<proteinExistence type="predicted"/>
<feature type="signal peptide" evidence="2">
    <location>
        <begin position="1"/>
        <end position="19"/>
    </location>
</feature>
<sequence precursor="true">MRSFHVFAILTCLATPAWGAAPFVPGAGTWLENCSDDFESENWSYRTNLPKSSYEQDEYQRAPGGYSNNGLWHEGAKRGTPDSVKRIATPPDGIPGSTGALYMATRYSGIPGRLSGEQQQDDLLMKFDRRLGRSIPVSWQPSCTVRVYLPPFEQWEQRSGSSFGVRCDCRGKTPDGEYEPYWPGMFIVFKSKNSKRNEVDSAYITVRSNSRGQDMKGPEITEPGWWTFGMSFTSDGQIHYYASPGVDDLTADDYLASNFAYSYRCETMNNFFFNVANWDNGRSWSTPWVIDDPKIFVNPPQGANVAQLYRNSKYRPNTGVASQPRTNASASRQTRSQR</sequence>
<dbReference type="RefSeq" id="WP_145287379.1">
    <property type="nucleotide sequence ID" value="NZ_CP036291.1"/>
</dbReference>
<feature type="compositionally biased region" description="Basic and acidic residues" evidence="1">
    <location>
        <begin position="74"/>
        <end position="85"/>
    </location>
</feature>
<accession>A0A518DEN6</accession>
<evidence type="ECO:0000256" key="1">
    <source>
        <dbReference type="SAM" id="MobiDB-lite"/>
    </source>
</evidence>
<evidence type="ECO:0008006" key="5">
    <source>
        <dbReference type="Google" id="ProtNLM"/>
    </source>
</evidence>
<dbReference type="AlphaFoldDB" id="A0A518DEN6"/>
<name>A0A518DEN6_9BACT</name>